<organism evidence="1 2">
    <name type="scientific">Daucus carota subsp. sativus</name>
    <name type="common">Carrot</name>
    <dbReference type="NCBI Taxonomy" id="79200"/>
    <lineage>
        <taxon>Eukaryota</taxon>
        <taxon>Viridiplantae</taxon>
        <taxon>Streptophyta</taxon>
        <taxon>Embryophyta</taxon>
        <taxon>Tracheophyta</taxon>
        <taxon>Spermatophyta</taxon>
        <taxon>Magnoliopsida</taxon>
        <taxon>eudicotyledons</taxon>
        <taxon>Gunneridae</taxon>
        <taxon>Pentapetalae</taxon>
        <taxon>asterids</taxon>
        <taxon>campanulids</taxon>
        <taxon>Apiales</taxon>
        <taxon>Apiaceae</taxon>
        <taxon>Apioideae</taxon>
        <taxon>Scandiceae</taxon>
        <taxon>Daucinae</taxon>
        <taxon>Daucus</taxon>
        <taxon>Daucus sect. Daucus</taxon>
    </lineage>
</organism>
<name>A0A165ABU8_DAUCS</name>
<sequence length="142" mass="15940">MASSLRCCMLIVLLVLTSNSGIHVSARVSLFTNQSLRVNEQLITRSFSLSMQGDCNLVLRDNTRVLWSTSTAGWGTNCRVTMQDDGNLVVYNDQGALWASNTWRQGKDTYELILQEDRNLVIYKGAARTAIWSTRTQFLASE</sequence>
<dbReference type="SUPFAM" id="SSF51110">
    <property type="entry name" value="alpha-D-mannose-specific plant lectins"/>
    <property type="match status" value="1"/>
</dbReference>
<dbReference type="Gramene" id="KZM97263">
    <property type="protein sequence ID" value="KZM97263"/>
    <property type="gene ID" value="DCAR_015375"/>
</dbReference>
<dbReference type="PROSITE" id="PS50927">
    <property type="entry name" value="BULB_LECTIN"/>
    <property type="match status" value="1"/>
</dbReference>
<accession>A0A165ABU8</accession>
<dbReference type="SMART" id="SM00108">
    <property type="entry name" value="B_lectin"/>
    <property type="match status" value="1"/>
</dbReference>
<gene>
    <name evidence="1" type="ORF">DCAR_0415393</name>
</gene>
<proteinExistence type="predicted"/>
<dbReference type="OMA" id="WASNTWR"/>
<protein>
    <submittedName>
        <fullName evidence="1">Uncharacterized protein</fullName>
    </submittedName>
</protein>
<dbReference type="EMBL" id="CP093346">
    <property type="protein sequence ID" value="WOG96063.1"/>
    <property type="molecule type" value="Genomic_DNA"/>
</dbReference>
<dbReference type="InterPro" id="IPR036426">
    <property type="entry name" value="Bulb-type_lectin_dom_sf"/>
</dbReference>
<dbReference type="Gene3D" id="2.90.10.10">
    <property type="entry name" value="Bulb-type lectin domain"/>
    <property type="match status" value="3"/>
</dbReference>
<dbReference type="Proteomes" id="UP000077755">
    <property type="component" value="Chromosome 4"/>
</dbReference>
<reference evidence="1" key="2">
    <citation type="submission" date="2022-03" db="EMBL/GenBank/DDBJ databases">
        <title>Draft title - Genomic analysis of global carrot germplasm unveils the trajectory of domestication and the origin of high carotenoid orange carrot.</title>
        <authorList>
            <person name="Iorizzo M."/>
            <person name="Ellison S."/>
            <person name="Senalik D."/>
            <person name="Macko-Podgorni A."/>
            <person name="Grzebelus D."/>
            <person name="Bostan H."/>
            <person name="Rolling W."/>
            <person name="Curaba J."/>
            <person name="Simon P."/>
        </authorList>
    </citation>
    <scope>NUCLEOTIDE SEQUENCE</scope>
    <source>
        <tissue evidence="1">Leaf</tissue>
    </source>
</reference>
<dbReference type="InterPro" id="IPR001480">
    <property type="entry name" value="Bulb-type_lectin_dom"/>
</dbReference>
<keyword evidence="2" id="KW-1185">Reference proteome</keyword>
<evidence type="ECO:0000313" key="2">
    <source>
        <dbReference type="Proteomes" id="UP000077755"/>
    </source>
</evidence>
<dbReference type="OrthoDB" id="758731at2759"/>
<dbReference type="CDD" id="cd00028">
    <property type="entry name" value="B_lectin"/>
    <property type="match status" value="1"/>
</dbReference>
<evidence type="ECO:0000313" key="1">
    <source>
        <dbReference type="EMBL" id="WOG96063.1"/>
    </source>
</evidence>
<reference evidence="1" key="1">
    <citation type="journal article" date="2016" name="Nat. Genet.">
        <title>A high-quality carrot genome assembly provides new insights into carotenoid accumulation and asterid genome evolution.</title>
        <authorList>
            <person name="Iorizzo M."/>
            <person name="Ellison S."/>
            <person name="Senalik D."/>
            <person name="Zeng P."/>
            <person name="Satapoomin P."/>
            <person name="Huang J."/>
            <person name="Bowman M."/>
            <person name="Iovene M."/>
            <person name="Sanseverino W."/>
            <person name="Cavagnaro P."/>
            <person name="Yildiz M."/>
            <person name="Macko-Podgorni A."/>
            <person name="Moranska E."/>
            <person name="Grzebelus E."/>
            <person name="Grzebelus D."/>
            <person name="Ashrafi H."/>
            <person name="Zheng Z."/>
            <person name="Cheng S."/>
            <person name="Spooner D."/>
            <person name="Van Deynze A."/>
            <person name="Simon P."/>
        </authorList>
    </citation>
    <scope>NUCLEOTIDE SEQUENCE</scope>
    <source>
        <tissue evidence="1">Leaf</tissue>
    </source>
</reference>
<dbReference type="AlphaFoldDB" id="A0A165ABU8"/>